<dbReference type="AlphaFoldDB" id="A0A0E9PSV2"/>
<accession>A0A0E9PSV2</accession>
<protein>
    <submittedName>
        <fullName evidence="1">Uncharacterized protein</fullName>
    </submittedName>
</protein>
<reference evidence="1" key="1">
    <citation type="submission" date="2014-11" db="EMBL/GenBank/DDBJ databases">
        <authorList>
            <person name="Amaro Gonzalez C."/>
        </authorList>
    </citation>
    <scope>NUCLEOTIDE SEQUENCE</scope>
</reference>
<reference evidence="1" key="2">
    <citation type="journal article" date="2015" name="Fish Shellfish Immunol.">
        <title>Early steps in the European eel (Anguilla anguilla)-Vibrio vulnificus interaction in the gills: Role of the RtxA13 toxin.</title>
        <authorList>
            <person name="Callol A."/>
            <person name="Pajuelo D."/>
            <person name="Ebbesson L."/>
            <person name="Teles M."/>
            <person name="MacKenzie S."/>
            <person name="Amaro C."/>
        </authorList>
    </citation>
    <scope>NUCLEOTIDE SEQUENCE</scope>
</reference>
<organism evidence="1">
    <name type="scientific">Anguilla anguilla</name>
    <name type="common">European freshwater eel</name>
    <name type="synonym">Muraena anguilla</name>
    <dbReference type="NCBI Taxonomy" id="7936"/>
    <lineage>
        <taxon>Eukaryota</taxon>
        <taxon>Metazoa</taxon>
        <taxon>Chordata</taxon>
        <taxon>Craniata</taxon>
        <taxon>Vertebrata</taxon>
        <taxon>Euteleostomi</taxon>
        <taxon>Actinopterygii</taxon>
        <taxon>Neopterygii</taxon>
        <taxon>Teleostei</taxon>
        <taxon>Anguilliformes</taxon>
        <taxon>Anguillidae</taxon>
        <taxon>Anguilla</taxon>
    </lineage>
</organism>
<dbReference type="EMBL" id="GBXM01100998">
    <property type="protein sequence ID" value="JAH07579.1"/>
    <property type="molecule type" value="Transcribed_RNA"/>
</dbReference>
<sequence length="79" mass="9186">MPTALSEKKKHSLALIHRGTFSVLYGTFYIRREKCESSQTEFPNCRVLWIQHGTKKAELIKKFCNKITRGQIIKGKHSH</sequence>
<proteinExistence type="predicted"/>
<evidence type="ECO:0000313" key="1">
    <source>
        <dbReference type="EMBL" id="JAH07579.1"/>
    </source>
</evidence>
<name>A0A0E9PSV2_ANGAN</name>